<dbReference type="AlphaFoldDB" id="A0A812E346"/>
<evidence type="ECO:0000256" key="1">
    <source>
        <dbReference type="SAM" id="Phobius"/>
    </source>
</evidence>
<keyword evidence="1" id="KW-0812">Transmembrane</keyword>
<feature type="transmembrane region" description="Helical" evidence="1">
    <location>
        <begin position="142"/>
        <end position="160"/>
    </location>
</feature>
<feature type="transmembrane region" description="Helical" evidence="1">
    <location>
        <begin position="221"/>
        <end position="241"/>
    </location>
</feature>
<gene>
    <name evidence="2" type="ORF">SPHA_64763</name>
</gene>
<name>A0A812E346_ACAPH</name>
<organism evidence="2 3">
    <name type="scientific">Acanthosepion pharaonis</name>
    <name type="common">Pharaoh cuttlefish</name>
    <name type="synonym">Sepia pharaonis</name>
    <dbReference type="NCBI Taxonomy" id="158019"/>
    <lineage>
        <taxon>Eukaryota</taxon>
        <taxon>Metazoa</taxon>
        <taxon>Spiralia</taxon>
        <taxon>Lophotrochozoa</taxon>
        <taxon>Mollusca</taxon>
        <taxon>Cephalopoda</taxon>
        <taxon>Coleoidea</taxon>
        <taxon>Decapodiformes</taxon>
        <taxon>Sepiida</taxon>
        <taxon>Sepiina</taxon>
        <taxon>Sepiidae</taxon>
        <taxon>Acanthosepion</taxon>
    </lineage>
</organism>
<reference evidence="2" key="1">
    <citation type="submission" date="2021-01" db="EMBL/GenBank/DDBJ databases">
        <authorList>
            <person name="Li R."/>
            <person name="Bekaert M."/>
        </authorList>
    </citation>
    <scope>NUCLEOTIDE SEQUENCE</scope>
    <source>
        <strain evidence="2">Farmed</strain>
    </source>
</reference>
<proteinExistence type="predicted"/>
<feature type="transmembrane region" description="Helical" evidence="1">
    <location>
        <begin position="253"/>
        <end position="273"/>
    </location>
</feature>
<evidence type="ECO:0000313" key="2">
    <source>
        <dbReference type="EMBL" id="CAE1313719.1"/>
    </source>
</evidence>
<protein>
    <submittedName>
        <fullName evidence="2">Uncharacterized protein</fullName>
    </submittedName>
</protein>
<feature type="transmembrane region" description="Helical" evidence="1">
    <location>
        <begin position="58"/>
        <end position="84"/>
    </location>
</feature>
<keyword evidence="3" id="KW-1185">Reference proteome</keyword>
<feature type="transmembrane region" description="Helical" evidence="1">
    <location>
        <begin position="30"/>
        <end position="52"/>
    </location>
</feature>
<dbReference type="EMBL" id="CAHIKZ030004671">
    <property type="protein sequence ID" value="CAE1313719.1"/>
    <property type="molecule type" value="Genomic_DNA"/>
</dbReference>
<dbReference type="Proteomes" id="UP000597762">
    <property type="component" value="Unassembled WGS sequence"/>
</dbReference>
<accession>A0A812E346</accession>
<feature type="transmembrane region" description="Helical" evidence="1">
    <location>
        <begin position="104"/>
        <end position="126"/>
    </location>
</feature>
<keyword evidence="1" id="KW-1133">Transmembrane helix</keyword>
<evidence type="ECO:0000313" key="3">
    <source>
        <dbReference type="Proteomes" id="UP000597762"/>
    </source>
</evidence>
<keyword evidence="1" id="KW-0472">Membrane</keyword>
<comment type="caution">
    <text evidence="2">The sequence shown here is derived from an EMBL/GenBank/DDBJ whole genome shotgun (WGS) entry which is preliminary data.</text>
</comment>
<sequence>MDFFGAFCCSCFDDILSIYLSIYQINLYRFVYLSIYLSSQSFSYLSIYLSIYLSPFHIYLSISVLFISIYLSQSFSYLSIYLYISKNFHIYLSIFKSFSYLSIYISLSIYIFYLSIPPTISLFIYLSHWRLPVISGSRPPPSFIYPFFFLLIFSHTFFSFSRSSLSVPPSPFLPYYLMKRPFSPGRVIQSVLFPPLLSHNPLQSRGVTILVQRNALNTHDVTVCLLSSPSVIQSVLFLLVISCNPSSPEATNFHIVLCMFVCLLQSVSIYLVLSIYRGHPGLRVSIRSIFAFPSDITIFPFSSFPRPMKCLQLIHSPFLSSPLSSHVTPPT</sequence>